<dbReference type="AlphaFoldDB" id="A0A1A9QFY9"/>
<feature type="coiled-coil region" evidence="1">
    <location>
        <begin position="274"/>
        <end position="312"/>
    </location>
</feature>
<protein>
    <submittedName>
        <fullName evidence="2">Uncharacterized protein</fullName>
    </submittedName>
</protein>
<name>A0A1A9QFY9_9MOLU</name>
<organism evidence="2 3">
    <name type="scientific">Candidatus Mycoplasma haematobovis</name>
    <dbReference type="NCBI Taxonomy" id="432608"/>
    <lineage>
        <taxon>Bacteria</taxon>
        <taxon>Bacillati</taxon>
        <taxon>Mycoplasmatota</taxon>
        <taxon>Mollicutes</taxon>
        <taxon>Mycoplasmataceae</taxon>
        <taxon>Mycoplasma</taxon>
    </lineage>
</organism>
<reference evidence="3" key="1">
    <citation type="submission" date="2016-04" db="EMBL/GenBank/DDBJ databases">
        <authorList>
            <person name="Quiroz-Castaneda R.E."/>
            <person name="Martinez-Ocampo F."/>
        </authorList>
    </citation>
    <scope>NUCLEOTIDE SEQUENCE [LARGE SCALE GENOMIC DNA]</scope>
    <source>
        <strain evidence="3">INIFAP01</strain>
    </source>
</reference>
<dbReference type="Proteomes" id="UP000077623">
    <property type="component" value="Unassembled WGS sequence"/>
</dbReference>
<sequence>MIAVSLSRPFFNNWTLSSSLKPVLFLGVASTSSIAVVTTISKPPAEAEKTLKNATQKAIEPLLPFAQRLGGGTLKLFNTLGDWSKLSSNVGKAIVKWIPKGIASGNVPEGAKSLFSTLSKWSESIFSMAKSFAPSLIKKETYTAIRDGIKSSAPLVKNILSIFSSLFNANLNGNTPLISTLFKAMDKNGFGDFMSLFSNFATMQQQVFSQMTTQDVGDLFNAFSVNQEGTRKLLESVTNMPEGTAKKEQLMEPIKPASLAGRIQDAIARAQFFLSKQKLENEQEKKEAIAAQTELQRLYQELNVTIQKAVEKIK</sequence>
<proteinExistence type="predicted"/>
<evidence type="ECO:0000313" key="3">
    <source>
        <dbReference type="Proteomes" id="UP000077623"/>
    </source>
</evidence>
<keyword evidence="1" id="KW-0175">Coiled coil</keyword>
<gene>
    <name evidence="2" type="ORF">A6V39_01045</name>
</gene>
<dbReference type="EMBL" id="LWUJ01000010">
    <property type="protein sequence ID" value="OAL10639.1"/>
    <property type="molecule type" value="Genomic_DNA"/>
</dbReference>
<evidence type="ECO:0000313" key="2">
    <source>
        <dbReference type="EMBL" id="OAL10639.1"/>
    </source>
</evidence>
<dbReference type="RefSeq" id="WP_187149875.1">
    <property type="nucleotide sequence ID" value="NZ_LWUJ01000010.1"/>
</dbReference>
<evidence type="ECO:0000256" key="1">
    <source>
        <dbReference type="SAM" id="Coils"/>
    </source>
</evidence>
<keyword evidence="3" id="KW-1185">Reference proteome</keyword>
<dbReference type="STRING" id="432608.A6V39_01045"/>
<accession>A0A1A9QFY9</accession>
<comment type="caution">
    <text evidence="2">The sequence shown here is derived from an EMBL/GenBank/DDBJ whole genome shotgun (WGS) entry which is preliminary data.</text>
</comment>